<dbReference type="Gene3D" id="3.40.50.150">
    <property type="entry name" value="Vaccinia Virus protein VP39"/>
    <property type="match status" value="1"/>
</dbReference>
<dbReference type="EMBL" id="CP060713">
    <property type="protein sequence ID" value="QNN51158.1"/>
    <property type="molecule type" value="Genomic_DNA"/>
</dbReference>
<dbReference type="InterPro" id="IPR029063">
    <property type="entry name" value="SAM-dependent_MTases_sf"/>
</dbReference>
<name>A0A7G9R6D3_9ACTN</name>
<evidence type="ECO:0000313" key="7">
    <source>
        <dbReference type="Proteomes" id="UP000515947"/>
    </source>
</evidence>
<organism evidence="6 7">
    <name type="scientific">Nocardioides mesophilus</name>
    <dbReference type="NCBI Taxonomy" id="433659"/>
    <lineage>
        <taxon>Bacteria</taxon>
        <taxon>Bacillati</taxon>
        <taxon>Actinomycetota</taxon>
        <taxon>Actinomycetes</taxon>
        <taxon>Propionibacteriales</taxon>
        <taxon>Nocardioidaceae</taxon>
        <taxon>Nocardioides</taxon>
    </lineage>
</organism>
<evidence type="ECO:0000256" key="4">
    <source>
        <dbReference type="SAM" id="MobiDB-lite"/>
    </source>
</evidence>
<feature type="domain" description="Methyltransferase type 11" evidence="5">
    <location>
        <begin position="42"/>
        <end position="130"/>
    </location>
</feature>
<keyword evidence="2 6" id="KW-0489">Methyltransferase</keyword>
<evidence type="ECO:0000259" key="5">
    <source>
        <dbReference type="Pfam" id="PF08241"/>
    </source>
</evidence>
<sequence length="249" mass="27860">MTNLNLNRALVFGEVAEEYARWRPTYPDEAVDWLARDATTIVDLGAGTGQLTGALLGRGATVHAVDRDPRMLRVLRTQFPAAHRHESGADQIPLPDHSVDAVLSADAWHWFPRQATIAEVRRVLRPGGWLGLVWNKVTPIQPWEYDLAGVDPDGKGLQEDTSSGRVDEDPFPRDETEVEAFPWGWSVTPEHFCDYLATNSAVIRLDDEARRTKLEDSRAIMARACAELGTSTARLHHEAYCVRWVPGTR</sequence>
<keyword evidence="7" id="KW-1185">Reference proteome</keyword>
<keyword evidence="3 6" id="KW-0808">Transferase</keyword>
<dbReference type="RefSeq" id="WP_187576999.1">
    <property type="nucleotide sequence ID" value="NZ_CP060713.1"/>
</dbReference>
<dbReference type="PANTHER" id="PTHR44942">
    <property type="entry name" value="METHYLTRANSF_11 DOMAIN-CONTAINING PROTEIN"/>
    <property type="match status" value="1"/>
</dbReference>
<evidence type="ECO:0000313" key="6">
    <source>
        <dbReference type="EMBL" id="QNN51158.1"/>
    </source>
</evidence>
<dbReference type="GO" id="GO:0008757">
    <property type="term" value="F:S-adenosylmethionine-dependent methyltransferase activity"/>
    <property type="evidence" value="ECO:0007669"/>
    <property type="project" value="InterPro"/>
</dbReference>
<dbReference type="GO" id="GO:0032259">
    <property type="term" value="P:methylation"/>
    <property type="evidence" value="ECO:0007669"/>
    <property type="project" value="UniProtKB-KW"/>
</dbReference>
<evidence type="ECO:0000256" key="2">
    <source>
        <dbReference type="ARBA" id="ARBA00022603"/>
    </source>
</evidence>
<gene>
    <name evidence="6" type="ORF">H9L09_10860</name>
</gene>
<comment type="similarity">
    <text evidence="1">Belongs to the methyltransferase superfamily.</text>
</comment>
<dbReference type="InterPro" id="IPR051052">
    <property type="entry name" value="Diverse_substrate_MTase"/>
</dbReference>
<dbReference type="PANTHER" id="PTHR44942:SF4">
    <property type="entry name" value="METHYLTRANSFERASE TYPE 11 DOMAIN-CONTAINING PROTEIN"/>
    <property type="match status" value="1"/>
</dbReference>
<feature type="region of interest" description="Disordered" evidence="4">
    <location>
        <begin position="151"/>
        <end position="173"/>
    </location>
</feature>
<dbReference type="AlphaFoldDB" id="A0A7G9R6D3"/>
<dbReference type="InterPro" id="IPR013216">
    <property type="entry name" value="Methyltransf_11"/>
</dbReference>
<dbReference type="KEGG" id="nmes:H9L09_10860"/>
<evidence type="ECO:0000256" key="3">
    <source>
        <dbReference type="ARBA" id="ARBA00022679"/>
    </source>
</evidence>
<dbReference type="CDD" id="cd02440">
    <property type="entry name" value="AdoMet_MTases"/>
    <property type="match status" value="1"/>
</dbReference>
<evidence type="ECO:0000256" key="1">
    <source>
        <dbReference type="ARBA" id="ARBA00008361"/>
    </source>
</evidence>
<protein>
    <submittedName>
        <fullName evidence="6">Class I SAM-dependent methyltransferase</fullName>
    </submittedName>
</protein>
<dbReference type="Pfam" id="PF08241">
    <property type="entry name" value="Methyltransf_11"/>
    <property type="match status" value="1"/>
</dbReference>
<reference evidence="6 7" key="1">
    <citation type="submission" date="2020-08" db="EMBL/GenBank/DDBJ databases">
        <title>Genome sequence of Nocardioides mesophilus KACC 16243T.</title>
        <authorList>
            <person name="Hyun D.-W."/>
            <person name="Bae J.-W."/>
        </authorList>
    </citation>
    <scope>NUCLEOTIDE SEQUENCE [LARGE SCALE GENOMIC DNA]</scope>
    <source>
        <strain evidence="6 7">KACC 16243</strain>
    </source>
</reference>
<dbReference type="SUPFAM" id="SSF53335">
    <property type="entry name" value="S-adenosyl-L-methionine-dependent methyltransferases"/>
    <property type="match status" value="1"/>
</dbReference>
<accession>A0A7G9R6D3</accession>
<proteinExistence type="inferred from homology"/>
<dbReference type="Proteomes" id="UP000515947">
    <property type="component" value="Chromosome"/>
</dbReference>